<dbReference type="SMART" id="SM01071">
    <property type="entry name" value="CDC37_N"/>
    <property type="match status" value="1"/>
</dbReference>
<feature type="compositionally biased region" description="Low complexity" evidence="6">
    <location>
        <begin position="240"/>
        <end position="258"/>
    </location>
</feature>
<dbReference type="Pfam" id="PF03234">
    <property type="entry name" value="CDC37_N"/>
    <property type="match status" value="1"/>
</dbReference>
<evidence type="ECO:0000256" key="1">
    <source>
        <dbReference type="ARBA" id="ARBA00004496"/>
    </source>
</evidence>
<dbReference type="GO" id="GO:0051087">
    <property type="term" value="F:protein-folding chaperone binding"/>
    <property type="evidence" value="ECO:0007669"/>
    <property type="project" value="TreeGrafter"/>
</dbReference>
<evidence type="ECO:0000313" key="11">
    <source>
        <dbReference type="Proteomes" id="UP000268162"/>
    </source>
</evidence>
<evidence type="ECO:0000259" key="8">
    <source>
        <dbReference type="SMART" id="SM01070"/>
    </source>
</evidence>
<feature type="domain" description="Cdc37 N-terminal" evidence="9">
    <location>
        <begin position="4"/>
        <end position="208"/>
    </location>
</feature>
<evidence type="ECO:0000259" key="9">
    <source>
        <dbReference type="SMART" id="SM01071"/>
    </source>
</evidence>
<feature type="compositionally biased region" description="Acidic residues" evidence="6">
    <location>
        <begin position="225"/>
        <end position="234"/>
    </location>
</feature>
<dbReference type="InterPro" id="IPR013855">
    <property type="entry name" value="Cdc37_N_dom"/>
</dbReference>
<dbReference type="EMBL" id="ML002799">
    <property type="protein sequence ID" value="RKP35739.1"/>
    <property type="molecule type" value="Genomic_DNA"/>
</dbReference>
<organism evidence="10 11">
    <name type="scientific">Dimargaris cristalligena</name>
    <dbReference type="NCBI Taxonomy" id="215637"/>
    <lineage>
        <taxon>Eukaryota</taxon>
        <taxon>Fungi</taxon>
        <taxon>Fungi incertae sedis</taxon>
        <taxon>Zoopagomycota</taxon>
        <taxon>Kickxellomycotina</taxon>
        <taxon>Dimargaritomycetes</taxon>
        <taxon>Dimargaritales</taxon>
        <taxon>Dimargaritaceae</taxon>
        <taxon>Dimargaris</taxon>
    </lineage>
</organism>
<evidence type="ECO:0000256" key="2">
    <source>
        <dbReference type="ARBA" id="ARBA00006222"/>
    </source>
</evidence>
<feature type="domain" description="Cdc37 C-terminal" evidence="7">
    <location>
        <begin position="411"/>
        <end position="484"/>
    </location>
</feature>
<keyword evidence="4" id="KW-0143">Chaperone</keyword>
<dbReference type="Proteomes" id="UP000268162">
    <property type="component" value="Unassembled WGS sequence"/>
</dbReference>
<dbReference type="GO" id="GO:0005737">
    <property type="term" value="C:cytoplasm"/>
    <property type="evidence" value="ECO:0007669"/>
    <property type="project" value="UniProtKB-SubCell"/>
</dbReference>
<dbReference type="PANTHER" id="PTHR12800:SF4">
    <property type="entry name" value="HSP90 CO-CHAPERONE CDC37"/>
    <property type="match status" value="1"/>
</dbReference>
<evidence type="ECO:0000256" key="5">
    <source>
        <dbReference type="ARBA" id="ARBA00031396"/>
    </source>
</evidence>
<dbReference type="SMART" id="SM01070">
    <property type="entry name" value="CDC37_M"/>
    <property type="match status" value="1"/>
</dbReference>
<evidence type="ECO:0000256" key="4">
    <source>
        <dbReference type="ARBA" id="ARBA00023186"/>
    </source>
</evidence>
<dbReference type="PANTHER" id="PTHR12800">
    <property type="entry name" value="CDC37-RELATED"/>
    <property type="match status" value="1"/>
</dbReference>
<dbReference type="Gene3D" id="1.20.58.610">
    <property type="entry name" value="Cdc37, Hsp90 binding domain"/>
    <property type="match status" value="1"/>
</dbReference>
<dbReference type="Pfam" id="PF08565">
    <property type="entry name" value="CDC37_M"/>
    <property type="match status" value="1"/>
</dbReference>
<dbReference type="GO" id="GO:0050821">
    <property type="term" value="P:protein stabilization"/>
    <property type="evidence" value="ECO:0007669"/>
    <property type="project" value="TreeGrafter"/>
</dbReference>
<reference evidence="11" key="1">
    <citation type="journal article" date="2018" name="Nat. Microbiol.">
        <title>Leveraging single-cell genomics to expand the fungal tree of life.</title>
        <authorList>
            <person name="Ahrendt S.R."/>
            <person name="Quandt C.A."/>
            <person name="Ciobanu D."/>
            <person name="Clum A."/>
            <person name="Salamov A."/>
            <person name="Andreopoulos B."/>
            <person name="Cheng J.F."/>
            <person name="Woyke T."/>
            <person name="Pelin A."/>
            <person name="Henrissat B."/>
            <person name="Reynolds N.K."/>
            <person name="Benny G.L."/>
            <person name="Smith M.E."/>
            <person name="James T.Y."/>
            <person name="Grigoriev I.V."/>
        </authorList>
    </citation>
    <scope>NUCLEOTIDE SEQUENCE [LARGE SCALE GENOMIC DNA]</scope>
    <source>
        <strain evidence="11">RSA 468</strain>
    </source>
</reference>
<name>A0A4V1J4J1_9FUNG</name>
<dbReference type="AlphaFoldDB" id="A0A4V1J4J1"/>
<evidence type="ECO:0000259" key="7">
    <source>
        <dbReference type="SMART" id="SM01069"/>
    </source>
</evidence>
<dbReference type="GO" id="GO:0031072">
    <property type="term" value="F:heat shock protein binding"/>
    <property type="evidence" value="ECO:0007669"/>
    <property type="project" value="TreeGrafter"/>
</dbReference>
<feature type="domain" description="Cdc37 Hsp90 binding" evidence="8">
    <location>
        <begin position="211"/>
        <end position="381"/>
    </location>
</feature>
<feature type="compositionally biased region" description="Basic and acidic residues" evidence="6">
    <location>
        <begin position="97"/>
        <end position="113"/>
    </location>
</feature>
<dbReference type="Gene3D" id="6.10.140.250">
    <property type="match status" value="1"/>
</dbReference>
<dbReference type="SUPFAM" id="SSF101391">
    <property type="entry name" value="Hsp90 co-chaperone CDC37"/>
    <property type="match status" value="1"/>
</dbReference>
<comment type="subcellular location">
    <subcellularLocation>
        <location evidence="1">Cytoplasm</location>
    </subcellularLocation>
</comment>
<evidence type="ECO:0000256" key="3">
    <source>
        <dbReference type="ARBA" id="ARBA00022490"/>
    </source>
</evidence>
<gene>
    <name evidence="10" type="ORF">BJ085DRAFT_16705</name>
</gene>
<dbReference type="InterPro" id="IPR004918">
    <property type="entry name" value="Cdc37"/>
</dbReference>
<sequence>MARPLNYSKWDNIELSDDDEVEVHPNVDKQSFIRWRQQAIHRERQERDFKIENLNHQIAYQTELLGEIAKLQDMLKQKDAPTFLALVQKLQAHAEARQKAQADQEKATAKAVDEEGAATPAPSSSSDQGPLSIEDMMAGLIMNIQGQLTPEIIQSGRVLGTYEQLLAEHHQRLADQVSKARAELGKQEREKRNKLSTDALCRPGFDKSSVNKGATPVPIIRPSETQEEEEEEEKKEEAPSSKAASAAPSTSTKSKTTTQTIEQIVEEFTALKDMPSTVGYISKHPNIVDESISDEILVKAFEAQMKGDTAVAQRAVHQALLLQYCARLGRDGVSLFFMRYRQDPRAQAMFQAEVRSMHQRIVERSRVLLEQRRNQTPAAEDIESIQLQCDDPDAPIEIQIPDLAADIPLDQLTPEDRHVRELYESLPDHFQAALQTGKLEKVNESFAKMPGAEAERVLQACTEGGFISIAGEMIVDPDEKENAK</sequence>
<feature type="region of interest" description="Disordered" evidence="6">
    <location>
        <begin position="97"/>
        <end position="131"/>
    </location>
</feature>
<dbReference type="SMART" id="SM01069">
    <property type="entry name" value="CDC37_C"/>
    <property type="match status" value="1"/>
</dbReference>
<dbReference type="InterPro" id="IPR013873">
    <property type="entry name" value="Cdc37_C"/>
</dbReference>
<dbReference type="InterPro" id="IPR038189">
    <property type="entry name" value="Cdc37_Hsp90-bd_sf"/>
</dbReference>
<dbReference type="GO" id="GO:0006457">
    <property type="term" value="P:protein folding"/>
    <property type="evidence" value="ECO:0007669"/>
    <property type="project" value="TreeGrafter"/>
</dbReference>
<feature type="compositionally biased region" description="Basic and acidic residues" evidence="6">
    <location>
        <begin position="177"/>
        <end position="195"/>
    </location>
</feature>
<dbReference type="Pfam" id="PF08564">
    <property type="entry name" value="CDC37_C"/>
    <property type="match status" value="1"/>
</dbReference>
<feature type="region of interest" description="Disordered" evidence="6">
    <location>
        <begin position="177"/>
        <end position="258"/>
    </location>
</feature>
<evidence type="ECO:0000256" key="6">
    <source>
        <dbReference type="SAM" id="MobiDB-lite"/>
    </source>
</evidence>
<accession>A0A4V1J4J1</accession>
<proteinExistence type="inferred from homology"/>
<dbReference type="GO" id="GO:0019901">
    <property type="term" value="F:protein kinase binding"/>
    <property type="evidence" value="ECO:0007669"/>
    <property type="project" value="InterPro"/>
</dbReference>
<keyword evidence="11" id="KW-1185">Reference proteome</keyword>
<evidence type="ECO:0000313" key="10">
    <source>
        <dbReference type="EMBL" id="RKP35739.1"/>
    </source>
</evidence>
<dbReference type="InterPro" id="IPR013874">
    <property type="entry name" value="Cdc37_Hsp90-bd"/>
</dbReference>
<comment type="similarity">
    <text evidence="2">Belongs to the CDC37 family.</text>
</comment>
<dbReference type="STRING" id="215637.A0A4V1J4J1"/>
<keyword evidence="3" id="KW-0963">Cytoplasm</keyword>
<dbReference type="GO" id="GO:0051082">
    <property type="term" value="F:unfolded protein binding"/>
    <property type="evidence" value="ECO:0007669"/>
    <property type="project" value="TreeGrafter"/>
</dbReference>
<protein>
    <recommendedName>
        <fullName evidence="5">Hsp90 chaperone protein kinase-targeting subunit</fullName>
    </recommendedName>
</protein>